<dbReference type="SUPFAM" id="SSF48652">
    <property type="entry name" value="Tetraspanin"/>
    <property type="match status" value="1"/>
</dbReference>
<keyword evidence="3 5" id="KW-1133">Transmembrane helix</keyword>
<dbReference type="InterPro" id="IPR008952">
    <property type="entry name" value="Tetraspanin_EC2_sf"/>
</dbReference>
<reference evidence="7" key="1">
    <citation type="submission" date="2025-08" db="UniProtKB">
        <authorList>
            <consortium name="RefSeq"/>
        </authorList>
    </citation>
    <scope>IDENTIFICATION</scope>
    <source>
        <tissue evidence="7">Entire body</tissue>
    </source>
</reference>
<name>A0A1W4X103_AGRPL</name>
<evidence type="ECO:0000256" key="1">
    <source>
        <dbReference type="ARBA" id="ARBA00004141"/>
    </source>
</evidence>
<protein>
    <submittedName>
        <fullName evidence="7">Tetraspanin-9-like</fullName>
    </submittedName>
</protein>
<evidence type="ECO:0000256" key="3">
    <source>
        <dbReference type="ARBA" id="ARBA00022989"/>
    </source>
</evidence>
<dbReference type="GeneID" id="108740079"/>
<keyword evidence="4 5" id="KW-0472">Membrane</keyword>
<feature type="transmembrane region" description="Helical" evidence="5">
    <location>
        <begin position="103"/>
        <end position="130"/>
    </location>
</feature>
<dbReference type="RefSeq" id="XP_018329774.1">
    <property type="nucleotide sequence ID" value="XM_018474272.2"/>
</dbReference>
<dbReference type="CDD" id="cd03127">
    <property type="entry name" value="tetraspanin_LEL"/>
    <property type="match status" value="1"/>
</dbReference>
<dbReference type="InterPro" id="IPR018499">
    <property type="entry name" value="Tetraspanin/Peripherin"/>
</dbReference>
<keyword evidence="6" id="KW-1185">Reference proteome</keyword>
<keyword evidence="2 5" id="KW-0812">Transmembrane</keyword>
<evidence type="ECO:0000256" key="5">
    <source>
        <dbReference type="SAM" id="Phobius"/>
    </source>
</evidence>
<dbReference type="Proteomes" id="UP000192223">
    <property type="component" value="Unplaced"/>
</dbReference>
<evidence type="ECO:0000256" key="4">
    <source>
        <dbReference type="ARBA" id="ARBA00023136"/>
    </source>
</evidence>
<dbReference type="KEGG" id="apln:108740079"/>
<dbReference type="GO" id="GO:0016020">
    <property type="term" value="C:membrane"/>
    <property type="evidence" value="ECO:0007669"/>
    <property type="project" value="UniProtKB-SubCell"/>
</dbReference>
<evidence type="ECO:0000313" key="6">
    <source>
        <dbReference type="Proteomes" id="UP000192223"/>
    </source>
</evidence>
<dbReference type="AlphaFoldDB" id="A0A1W4X103"/>
<gene>
    <name evidence="7" type="primary">LOC108740079</name>
</gene>
<dbReference type="STRING" id="224129.A0A1W4X103"/>
<accession>A0A1W4X103</accession>
<proteinExistence type="predicted"/>
<dbReference type="InParanoid" id="A0A1W4X103"/>
<sequence length="133" mass="15332">MIFVKYRKVYQQSGTLFSEMRQGIGQSFYIYHEVAYKDLFDEIQQKYKCCAVNGPNDWEPIWRNKSAPAACCKNMQQSRCAISEAFQKGCLDSLFDEQLLHGLIFGFIHVVLVVCEIITAALSFYLVVLIEQI</sequence>
<evidence type="ECO:0000256" key="2">
    <source>
        <dbReference type="ARBA" id="ARBA00022692"/>
    </source>
</evidence>
<dbReference type="Gene3D" id="1.10.1450.10">
    <property type="entry name" value="Tetraspanin"/>
    <property type="match status" value="1"/>
</dbReference>
<evidence type="ECO:0000313" key="7">
    <source>
        <dbReference type="RefSeq" id="XP_018329774.1"/>
    </source>
</evidence>
<comment type="subcellular location">
    <subcellularLocation>
        <location evidence="1">Membrane</location>
        <topology evidence="1">Multi-pass membrane protein</topology>
    </subcellularLocation>
</comment>
<organism evidence="6 7">
    <name type="scientific">Agrilus planipennis</name>
    <name type="common">Emerald ash borer</name>
    <name type="synonym">Agrilus marcopoli</name>
    <dbReference type="NCBI Taxonomy" id="224129"/>
    <lineage>
        <taxon>Eukaryota</taxon>
        <taxon>Metazoa</taxon>
        <taxon>Ecdysozoa</taxon>
        <taxon>Arthropoda</taxon>
        <taxon>Hexapoda</taxon>
        <taxon>Insecta</taxon>
        <taxon>Pterygota</taxon>
        <taxon>Neoptera</taxon>
        <taxon>Endopterygota</taxon>
        <taxon>Coleoptera</taxon>
        <taxon>Polyphaga</taxon>
        <taxon>Elateriformia</taxon>
        <taxon>Buprestoidea</taxon>
        <taxon>Buprestidae</taxon>
        <taxon>Agrilinae</taxon>
        <taxon>Agrilus</taxon>
    </lineage>
</organism>
<dbReference type="Pfam" id="PF00335">
    <property type="entry name" value="Tetraspanin"/>
    <property type="match status" value="1"/>
</dbReference>
<dbReference type="OrthoDB" id="6744984at2759"/>